<accession>A0A8S0WRD6</accession>
<feature type="region of interest" description="Disordered" evidence="1">
    <location>
        <begin position="162"/>
        <end position="182"/>
    </location>
</feature>
<comment type="caution">
    <text evidence="2">The sequence shown here is derived from an EMBL/GenBank/DDBJ whole genome shotgun (WGS) entry which is preliminary data.</text>
</comment>
<proteinExistence type="predicted"/>
<evidence type="ECO:0000256" key="1">
    <source>
        <dbReference type="SAM" id="MobiDB-lite"/>
    </source>
</evidence>
<dbReference type="Proteomes" id="UP000467700">
    <property type="component" value="Unassembled WGS sequence"/>
</dbReference>
<gene>
    <name evidence="2" type="ORF">AAE3_LOCUS11094</name>
</gene>
<reference evidence="2 3" key="1">
    <citation type="submission" date="2020-01" db="EMBL/GenBank/DDBJ databases">
        <authorList>
            <person name="Gupta K D."/>
        </authorList>
    </citation>
    <scope>NUCLEOTIDE SEQUENCE [LARGE SCALE GENOMIC DNA]</scope>
</reference>
<keyword evidence="3" id="KW-1185">Reference proteome</keyword>
<sequence length="213" mass="23277">MASRASVEDVESSPEFERIKQNFRSTLVVPEVPANLPEAQATFQELHIELELFLSQHILKITSLQGLLASNLVRGGRGATSTVVDDPAPPKSRRCTSTSGNLHHADPEVADPVVDVPSHEAGSNLPSRNSSMKVTQVPVDVHVNALQTFLDKHLENIRALQSSMHSNSPEEPRPPPIAPLARDRPLAQDNERNLEGYAQQLSMVVLVVRQVIG</sequence>
<evidence type="ECO:0000313" key="3">
    <source>
        <dbReference type="Proteomes" id="UP000467700"/>
    </source>
</evidence>
<protein>
    <submittedName>
        <fullName evidence="2">Uncharacterized protein</fullName>
    </submittedName>
</protein>
<feature type="region of interest" description="Disordered" evidence="1">
    <location>
        <begin position="77"/>
        <end position="130"/>
    </location>
</feature>
<organism evidence="2 3">
    <name type="scientific">Cyclocybe aegerita</name>
    <name type="common">Black poplar mushroom</name>
    <name type="synonym">Agrocybe aegerita</name>
    <dbReference type="NCBI Taxonomy" id="1973307"/>
    <lineage>
        <taxon>Eukaryota</taxon>
        <taxon>Fungi</taxon>
        <taxon>Dikarya</taxon>
        <taxon>Basidiomycota</taxon>
        <taxon>Agaricomycotina</taxon>
        <taxon>Agaricomycetes</taxon>
        <taxon>Agaricomycetidae</taxon>
        <taxon>Agaricales</taxon>
        <taxon>Agaricineae</taxon>
        <taxon>Bolbitiaceae</taxon>
        <taxon>Cyclocybe</taxon>
    </lineage>
</organism>
<name>A0A8S0WRD6_CYCAE</name>
<evidence type="ECO:0000313" key="2">
    <source>
        <dbReference type="EMBL" id="CAA7268877.1"/>
    </source>
</evidence>
<dbReference type="OrthoDB" id="3062838at2759"/>
<dbReference type="EMBL" id="CACVBS010000071">
    <property type="protein sequence ID" value="CAA7268877.1"/>
    <property type="molecule type" value="Genomic_DNA"/>
</dbReference>
<dbReference type="AlphaFoldDB" id="A0A8S0WRD6"/>